<organism evidence="3 4">
    <name type="scientific">Cryptococcus floricola</name>
    <dbReference type="NCBI Taxonomy" id="2591691"/>
    <lineage>
        <taxon>Eukaryota</taxon>
        <taxon>Fungi</taxon>
        <taxon>Dikarya</taxon>
        <taxon>Basidiomycota</taxon>
        <taxon>Agaricomycotina</taxon>
        <taxon>Tremellomycetes</taxon>
        <taxon>Tremellales</taxon>
        <taxon>Cryptococcaceae</taxon>
        <taxon>Cryptococcus</taxon>
    </lineage>
</organism>
<evidence type="ECO:0000256" key="2">
    <source>
        <dbReference type="SAM" id="Phobius"/>
    </source>
</evidence>
<evidence type="ECO:0000313" key="4">
    <source>
        <dbReference type="Proteomes" id="UP000322245"/>
    </source>
</evidence>
<feature type="region of interest" description="Disordered" evidence="1">
    <location>
        <begin position="1"/>
        <end position="91"/>
    </location>
</feature>
<feature type="transmembrane region" description="Helical" evidence="2">
    <location>
        <begin position="127"/>
        <end position="146"/>
    </location>
</feature>
<accession>A0A5D3AX56</accession>
<evidence type="ECO:0000256" key="1">
    <source>
        <dbReference type="SAM" id="MobiDB-lite"/>
    </source>
</evidence>
<keyword evidence="2" id="KW-0812">Transmembrane</keyword>
<keyword evidence="2" id="KW-1133">Transmembrane helix</keyword>
<dbReference type="Proteomes" id="UP000322245">
    <property type="component" value="Unassembled WGS sequence"/>
</dbReference>
<sequence length="388" mass="42798">MSYIPASPSPSSRSSSCDSDSSPPSPSILTPCLPSSPQFPSPKYATTKGFPLLPPSHPLRTQLCSPHEQSPVSPVRTPKGHPIEPKSYPWSYPTKKPSPVLNPYTQDETTASRLVHLLRIPRRLRPFLLVAICLATFSFILVSRTISGSSQASVFSPMQEGDFAKRNVYVQQAFNDHAVPGKVGSASKEVKVEPFKFENVQQEFAALMSASRIFSVFVTATTSNVMTHTNPALPLDPSLVLDFDPASPRARADLELVQSEINALYPLVLFGKMRDPRYRKLKNLLSQVKISPPPLVIEVDQRRDQTVFIPTIARLLGTDDLPQITLQGKPFGSYEELVEMHTAGTLFSQIEATGAVEVKQLKKKSKGQRERERLENERVLGPAPVAAF</sequence>
<feature type="compositionally biased region" description="Low complexity" evidence="1">
    <location>
        <begin position="1"/>
        <end position="36"/>
    </location>
</feature>
<feature type="compositionally biased region" description="Polar residues" evidence="1">
    <location>
        <begin position="62"/>
        <end position="72"/>
    </location>
</feature>
<gene>
    <name evidence="3" type="ORF">B9479_003881</name>
</gene>
<dbReference type="AlphaFoldDB" id="A0A5D3AX56"/>
<feature type="compositionally biased region" description="Basic and acidic residues" evidence="1">
    <location>
        <begin position="367"/>
        <end position="378"/>
    </location>
</feature>
<dbReference type="SUPFAM" id="SSF52833">
    <property type="entry name" value="Thioredoxin-like"/>
    <property type="match status" value="1"/>
</dbReference>
<reference evidence="3 4" key="1">
    <citation type="submission" date="2017-05" db="EMBL/GenBank/DDBJ databases">
        <title>The Genome Sequence of Tsuchiyaea wingfieldii DSM 27421.</title>
        <authorList>
            <person name="Cuomo C."/>
            <person name="Passer A."/>
            <person name="Billmyre B."/>
            <person name="Heitman J."/>
        </authorList>
    </citation>
    <scope>NUCLEOTIDE SEQUENCE [LARGE SCALE GENOMIC DNA]</scope>
    <source>
        <strain evidence="3 4">DSM 27421</strain>
    </source>
</reference>
<keyword evidence="2" id="KW-0472">Membrane</keyword>
<feature type="region of interest" description="Disordered" evidence="1">
    <location>
        <begin position="361"/>
        <end position="388"/>
    </location>
</feature>
<dbReference type="PROSITE" id="PS51354">
    <property type="entry name" value="GLUTAREDOXIN_2"/>
    <property type="match status" value="1"/>
</dbReference>
<keyword evidence="4" id="KW-1185">Reference proteome</keyword>
<name>A0A5D3AX56_9TREE</name>
<evidence type="ECO:0000313" key="3">
    <source>
        <dbReference type="EMBL" id="TYJ55378.1"/>
    </source>
</evidence>
<dbReference type="Gene3D" id="3.40.30.10">
    <property type="entry name" value="Glutaredoxin"/>
    <property type="match status" value="1"/>
</dbReference>
<comment type="caution">
    <text evidence="3">The sequence shown here is derived from an EMBL/GenBank/DDBJ whole genome shotgun (WGS) entry which is preliminary data.</text>
</comment>
<dbReference type="InterPro" id="IPR036249">
    <property type="entry name" value="Thioredoxin-like_sf"/>
</dbReference>
<dbReference type="EMBL" id="NIDF01000040">
    <property type="protein sequence ID" value="TYJ55378.1"/>
    <property type="molecule type" value="Genomic_DNA"/>
</dbReference>
<protein>
    <submittedName>
        <fullName evidence="3">Uncharacterized protein</fullName>
    </submittedName>
</protein>
<proteinExistence type="predicted"/>